<evidence type="ECO:0000313" key="1">
    <source>
        <dbReference type="EMBL" id="ADD81127.1"/>
    </source>
</evidence>
<dbReference type="RefSeq" id="YP_009016203.1">
    <property type="nucleotide sequence ID" value="NC_023722.1"/>
</dbReference>
<protein>
    <submittedName>
        <fullName evidence="1">Gp22</fullName>
    </submittedName>
</protein>
<dbReference type="KEGG" id="vg:18564133"/>
<keyword evidence="2" id="KW-1185">Reference proteome</keyword>
<dbReference type="EMBL" id="GU580943">
    <property type="protein sequence ID" value="ADD81127.1"/>
    <property type="molecule type" value="Genomic_DNA"/>
</dbReference>
<proteinExistence type="predicted"/>
<organism evidence="1 2">
    <name type="scientific">Rhodococcus phage ReqiPine5</name>
    <dbReference type="NCBI Taxonomy" id="691963"/>
    <lineage>
        <taxon>Viruses</taxon>
        <taxon>Duplodnaviria</taxon>
        <taxon>Heunggongvirae</taxon>
        <taxon>Uroviricota</taxon>
        <taxon>Caudoviricetes</taxon>
        <taxon>Caudoviricetes incertae sedis</taxon>
        <taxon>Reqipinevirus</taxon>
        <taxon>Reqipinevirus reqipine5</taxon>
    </lineage>
</organism>
<name>D4P7Z7_9CAUD</name>
<sequence>MGTCNWPVEESCLPDPGEDPAKIAKLGAAVGLAQEVLWALSGRQFGACSVIARPCKGGGGCPSPGEVVSWGSNQVPWFPMWTGGRWQNVTCCGQNHCGANGPGVVHLPGPVEKVLEVSIDGAALDPSAYSVEGDYLFRRDASAWPSQNLGRALGETGTWAVTYLRGYPVPAGVGTFVAKLATEFYNACTGGKCKLPRRVTSISRQGVSYEMADPTDIYASGKTGLPDIDLWLASVNPNALTAAPRVR</sequence>
<dbReference type="GeneID" id="18564133"/>
<dbReference type="OrthoDB" id="8233at10239"/>
<reference evidence="1 2" key="1">
    <citation type="journal article" date="2011" name="Appl. Environ. Microbiol.">
        <title>Genomic and functional analyses of Rhodococcus equi phages ReqiPepy6, ReqiPoco6, ReqiPine5, and ReqiDocB7.</title>
        <authorList>
            <person name="Summer E.J."/>
            <person name="Liu M."/>
            <person name="Gill J.J."/>
            <person name="Grant M."/>
            <person name="Chan-Cortes T.N."/>
            <person name="Ferguson L."/>
            <person name="Janes C."/>
            <person name="Lange K."/>
            <person name="Bertoli M."/>
            <person name="Moore C."/>
            <person name="Orchard R.C."/>
            <person name="Cohen N."/>
            <person name="Young R."/>
        </authorList>
    </citation>
    <scope>NUCLEOTIDE SEQUENCE [LARGE SCALE GENOMIC DNA]</scope>
</reference>
<gene>
    <name evidence="1" type="ORF">ReqiPine5gene22</name>
</gene>
<dbReference type="Proteomes" id="UP000001504">
    <property type="component" value="Segment"/>
</dbReference>
<evidence type="ECO:0000313" key="2">
    <source>
        <dbReference type="Proteomes" id="UP000001504"/>
    </source>
</evidence>
<accession>D4P7Z7</accession>